<dbReference type="InterPro" id="IPR053083">
    <property type="entry name" value="TF_kinase-domain_protein"/>
</dbReference>
<dbReference type="PROSITE" id="PS00108">
    <property type="entry name" value="PROTEIN_KINASE_ST"/>
    <property type="match status" value="1"/>
</dbReference>
<dbReference type="AlphaFoldDB" id="A0A2J6RU93"/>
<dbReference type="Proteomes" id="UP000235786">
    <property type="component" value="Unassembled WGS sequence"/>
</dbReference>
<sequence length="433" mass="48594">MNAPFRDSDAQAWFESEPQWQSRVGVGWKGTKMLGRGSTGVAGLWEYLPVDGISSSTAATAPKLKHVVVKMSPIDEFANLGRKRINGPLTAMDEGNMGLKLSAIGARHLVRQYGGNRVGDSFGELDEVVKLFLEYCPGGDLDQFFPRSLEEVENPLPPLHEYHLWTLFHCMAVGVMAMDRRTEDVTEAARKGPQATEFMHCDLKMDNIFLGYRDPEHPWLPIAKIGDFGETVEIPAANRQDDAYGARFSDRGADEFRTPEDCINWRFSPWEKLGVPVLNPRKGTCTNIWQVGAIMNCLMLRTRLEFYARPAAFTYSVLPGRDNVLSGNANHSQRLETPEITASYSKELRELVQECMLRAPLQRPNSITLFQRTRTGLDAAAQVIDPAQIMANLPPAIAQVPVMSMQQLEPPRSWLFGNNKFKLMIGQFKSLFK</sequence>
<dbReference type="OrthoDB" id="310217at2759"/>
<dbReference type="EMBL" id="KZ613943">
    <property type="protein sequence ID" value="PMD42033.1"/>
    <property type="molecule type" value="Genomic_DNA"/>
</dbReference>
<dbReference type="SMART" id="SM00220">
    <property type="entry name" value="S_TKc"/>
    <property type="match status" value="1"/>
</dbReference>
<dbReference type="GO" id="GO:0004672">
    <property type="term" value="F:protein kinase activity"/>
    <property type="evidence" value="ECO:0007669"/>
    <property type="project" value="InterPro"/>
</dbReference>
<dbReference type="PROSITE" id="PS50011">
    <property type="entry name" value="PROTEIN_KINASE_DOM"/>
    <property type="match status" value="1"/>
</dbReference>
<proteinExistence type="predicted"/>
<protein>
    <recommendedName>
        <fullName evidence="1">Protein kinase domain-containing protein</fullName>
    </recommendedName>
</protein>
<accession>A0A2J6RU93</accession>
<dbReference type="InterPro" id="IPR008271">
    <property type="entry name" value="Ser/Thr_kinase_AS"/>
</dbReference>
<dbReference type="Gene3D" id="1.10.510.10">
    <property type="entry name" value="Transferase(Phosphotransferase) domain 1"/>
    <property type="match status" value="1"/>
</dbReference>
<organism evidence="2 3">
    <name type="scientific">Hyaloscypha variabilis (strain UAMH 11265 / GT02V1 / F)</name>
    <name type="common">Meliniomyces variabilis</name>
    <dbReference type="NCBI Taxonomy" id="1149755"/>
    <lineage>
        <taxon>Eukaryota</taxon>
        <taxon>Fungi</taxon>
        <taxon>Dikarya</taxon>
        <taxon>Ascomycota</taxon>
        <taxon>Pezizomycotina</taxon>
        <taxon>Leotiomycetes</taxon>
        <taxon>Helotiales</taxon>
        <taxon>Hyaloscyphaceae</taxon>
        <taxon>Hyaloscypha</taxon>
        <taxon>Hyaloscypha variabilis</taxon>
    </lineage>
</organism>
<gene>
    <name evidence="2" type="ORF">L207DRAFT_526993</name>
</gene>
<name>A0A2J6RU93_HYAVF</name>
<evidence type="ECO:0000259" key="1">
    <source>
        <dbReference type="PROSITE" id="PS50011"/>
    </source>
</evidence>
<dbReference type="STRING" id="1149755.A0A2J6RU93"/>
<keyword evidence="3" id="KW-1185">Reference proteome</keyword>
<dbReference type="PANTHER" id="PTHR44305:SF2">
    <property type="entry name" value="SI:DKEY-192D15.2"/>
    <property type="match status" value="1"/>
</dbReference>
<evidence type="ECO:0000313" key="2">
    <source>
        <dbReference type="EMBL" id="PMD42033.1"/>
    </source>
</evidence>
<dbReference type="PANTHER" id="PTHR44305">
    <property type="entry name" value="SI:DKEY-192D15.2-RELATED"/>
    <property type="match status" value="1"/>
</dbReference>
<evidence type="ECO:0000313" key="3">
    <source>
        <dbReference type="Proteomes" id="UP000235786"/>
    </source>
</evidence>
<reference evidence="2 3" key="1">
    <citation type="submission" date="2016-04" db="EMBL/GenBank/DDBJ databases">
        <title>A degradative enzymes factory behind the ericoid mycorrhizal symbiosis.</title>
        <authorList>
            <consortium name="DOE Joint Genome Institute"/>
            <person name="Martino E."/>
            <person name="Morin E."/>
            <person name="Grelet G."/>
            <person name="Kuo A."/>
            <person name="Kohler A."/>
            <person name="Daghino S."/>
            <person name="Barry K."/>
            <person name="Choi C."/>
            <person name="Cichocki N."/>
            <person name="Clum A."/>
            <person name="Copeland A."/>
            <person name="Hainaut M."/>
            <person name="Haridas S."/>
            <person name="Labutti K."/>
            <person name="Lindquist E."/>
            <person name="Lipzen A."/>
            <person name="Khouja H.-R."/>
            <person name="Murat C."/>
            <person name="Ohm R."/>
            <person name="Olson A."/>
            <person name="Spatafora J."/>
            <person name="Veneault-Fourrey C."/>
            <person name="Henrissat B."/>
            <person name="Grigoriev I."/>
            <person name="Martin F."/>
            <person name="Perotto S."/>
        </authorList>
    </citation>
    <scope>NUCLEOTIDE SEQUENCE [LARGE SCALE GENOMIC DNA]</scope>
    <source>
        <strain evidence="2 3">F</strain>
    </source>
</reference>
<dbReference type="InterPro" id="IPR000719">
    <property type="entry name" value="Prot_kinase_dom"/>
</dbReference>
<dbReference type="GO" id="GO:0005524">
    <property type="term" value="F:ATP binding"/>
    <property type="evidence" value="ECO:0007669"/>
    <property type="project" value="InterPro"/>
</dbReference>
<feature type="domain" description="Protein kinase" evidence="1">
    <location>
        <begin position="28"/>
        <end position="377"/>
    </location>
</feature>
<dbReference type="SUPFAM" id="SSF56112">
    <property type="entry name" value="Protein kinase-like (PK-like)"/>
    <property type="match status" value="1"/>
</dbReference>
<dbReference type="InterPro" id="IPR011009">
    <property type="entry name" value="Kinase-like_dom_sf"/>
</dbReference>